<dbReference type="AlphaFoldDB" id="M1WTJ1"/>
<gene>
    <name evidence="1" type="ORF">RINTHH_19940</name>
</gene>
<comment type="caution">
    <text evidence="1">The sequence shown here is derived from an EMBL/GenBank/DDBJ whole genome shotgun (WGS) entry which is preliminary data.</text>
</comment>
<evidence type="ECO:0000313" key="1">
    <source>
        <dbReference type="EMBL" id="CCH68149.1"/>
    </source>
</evidence>
<accession>M1WTJ1</accession>
<proteinExistence type="predicted"/>
<protein>
    <submittedName>
        <fullName evidence="1">Uncharacterized protein</fullName>
    </submittedName>
</protein>
<evidence type="ECO:0000313" key="2">
    <source>
        <dbReference type="Proteomes" id="UP000053051"/>
    </source>
</evidence>
<reference evidence="2" key="2">
    <citation type="submission" date="2016-01" db="EMBL/GenBank/DDBJ databases">
        <title>Diatom-associated endosymboitic cyanobacterium lacks core nitrogen metabolism enzymes.</title>
        <authorList>
            <person name="Hilton J.A."/>
            <person name="Foster R.A."/>
            <person name="Tripp H.J."/>
            <person name="Carter B.J."/>
            <person name="Zehr J.P."/>
            <person name="Villareal T.A."/>
        </authorList>
    </citation>
    <scope>NUCLEOTIDE SEQUENCE [LARGE SCALE GENOMIC DNA]</scope>
    <source>
        <strain evidence="2">HH01</strain>
    </source>
</reference>
<dbReference type="Proteomes" id="UP000053051">
    <property type="component" value="Unassembled WGS sequence"/>
</dbReference>
<dbReference type="EMBL" id="CAIY01000080">
    <property type="protein sequence ID" value="CCH68149.1"/>
    <property type="molecule type" value="Genomic_DNA"/>
</dbReference>
<keyword evidence="2" id="KW-1185">Reference proteome</keyword>
<name>M1WTJ1_9NOST</name>
<dbReference type="STRING" id="1165094.RINTHH_19940"/>
<reference evidence="1 2" key="1">
    <citation type="submission" date="2012-05" db="EMBL/GenBank/DDBJ databases">
        <authorList>
            <person name="Hilton J."/>
        </authorList>
    </citation>
    <scope>NUCLEOTIDE SEQUENCE [LARGE SCALE GENOMIC DNA]</scope>
    <source>
        <strain evidence="1 2">HH01</strain>
    </source>
</reference>
<organism evidence="1 2">
    <name type="scientific">Richelia intracellularis HH01</name>
    <dbReference type="NCBI Taxonomy" id="1165094"/>
    <lineage>
        <taxon>Bacteria</taxon>
        <taxon>Bacillati</taxon>
        <taxon>Cyanobacteriota</taxon>
        <taxon>Cyanophyceae</taxon>
        <taxon>Nostocales</taxon>
        <taxon>Nostocaceae</taxon>
        <taxon>Richelia</taxon>
    </lineage>
</organism>
<sequence length="39" mass="4515">MLNDILGRLLMNNCRCSFYSSKAEINLVFLMKEMETGDN</sequence>